<protein>
    <recommendedName>
        <fullName evidence="1">Beta-ketoacyl synthase-like N-terminal domain-containing protein</fullName>
    </recommendedName>
</protein>
<proteinExistence type="predicted"/>
<name>A0ABR8YUE7_9CLOT</name>
<keyword evidence="3" id="KW-1185">Reference proteome</keyword>
<dbReference type="EMBL" id="JACSQB010000099">
    <property type="protein sequence ID" value="MBD8047882.1"/>
    <property type="molecule type" value="Genomic_DNA"/>
</dbReference>
<evidence type="ECO:0000313" key="2">
    <source>
        <dbReference type="EMBL" id="MBD8047882.1"/>
    </source>
</evidence>
<dbReference type="SUPFAM" id="SSF53901">
    <property type="entry name" value="Thiolase-like"/>
    <property type="match status" value="1"/>
</dbReference>
<accession>A0ABR8YUE7</accession>
<dbReference type="Gene3D" id="3.40.47.10">
    <property type="match status" value="1"/>
</dbReference>
<dbReference type="InterPro" id="IPR014030">
    <property type="entry name" value="Ketoacyl_synth_N"/>
</dbReference>
<dbReference type="Proteomes" id="UP000627166">
    <property type="component" value="Unassembled WGS sequence"/>
</dbReference>
<feature type="domain" description="Beta-ketoacyl synthase-like N-terminal" evidence="1">
    <location>
        <begin position="4"/>
        <end position="46"/>
    </location>
</feature>
<dbReference type="Pfam" id="PF00109">
    <property type="entry name" value="ketoacyl-synt"/>
    <property type="match status" value="1"/>
</dbReference>
<dbReference type="InterPro" id="IPR016039">
    <property type="entry name" value="Thiolase-like"/>
</dbReference>
<sequence length="54" mass="5945">MILDKVVVTGIGVICPCGNDVNEYKNSLQNGSSGISVIKKYDTNQEKIKILQLY</sequence>
<organism evidence="2 3">
    <name type="scientific">Clostridium faecium</name>
    <dbReference type="NCBI Taxonomy" id="2762223"/>
    <lineage>
        <taxon>Bacteria</taxon>
        <taxon>Bacillati</taxon>
        <taxon>Bacillota</taxon>
        <taxon>Clostridia</taxon>
        <taxon>Eubacteriales</taxon>
        <taxon>Clostridiaceae</taxon>
        <taxon>Clostridium</taxon>
    </lineage>
</organism>
<evidence type="ECO:0000313" key="3">
    <source>
        <dbReference type="Proteomes" id="UP000627166"/>
    </source>
</evidence>
<gene>
    <name evidence="2" type="ORF">H9637_12655</name>
</gene>
<reference evidence="2 3" key="1">
    <citation type="submission" date="2020-08" db="EMBL/GenBank/DDBJ databases">
        <title>A Genomic Blueprint of the Chicken Gut Microbiome.</title>
        <authorList>
            <person name="Gilroy R."/>
            <person name="Ravi A."/>
            <person name="Getino M."/>
            <person name="Pursley I."/>
            <person name="Horton D.L."/>
            <person name="Alikhan N.-F."/>
            <person name="Baker D."/>
            <person name="Gharbi K."/>
            <person name="Hall N."/>
            <person name="Watson M."/>
            <person name="Adriaenssens E.M."/>
            <person name="Foster-Nyarko E."/>
            <person name="Jarju S."/>
            <person name="Secka A."/>
            <person name="Antonio M."/>
            <person name="Oren A."/>
            <person name="Chaudhuri R."/>
            <person name="La Ragione R.M."/>
            <person name="Hildebrand F."/>
            <person name="Pallen M.J."/>
        </authorList>
    </citation>
    <scope>NUCLEOTIDE SEQUENCE [LARGE SCALE GENOMIC DNA]</scope>
    <source>
        <strain evidence="2 3">N37</strain>
    </source>
</reference>
<comment type="caution">
    <text evidence="2">The sequence shown here is derived from an EMBL/GenBank/DDBJ whole genome shotgun (WGS) entry which is preliminary data.</text>
</comment>
<evidence type="ECO:0000259" key="1">
    <source>
        <dbReference type="Pfam" id="PF00109"/>
    </source>
</evidence>